<name>A0A285PGN7_9HYPH</name>
<dbReference type="SMART" id="SM00671">
    <property type="entry name" value="SEL1"/>
    <property type="match status" value="5"/>
</dbReference>
<evidence type="ECO:0000313" key="2">
    <source>
        <dbReference type="Proteomes" id="UP000219439"/>
    </source>
</evidence>
<evidence type="ECO:0008006" key="3">
    <source>
        <dbReference type="Google" id="ProtNLM"/>
    </source>
</evidence>
<organism evidence="1 2">
    <name type="scientific">Cohaesibacter gelatinilyticus</name>
    <dbReference type="NCBI Taxonomy" id="372072"/>
    <lineage>
        <taxon>Bacteria</taxon>
        <taxon>Pseudomonadati</taxon>
        <taxon>Pseudomonadota</taxon>
        <taxon>Alphaproteobacteria</taxon>
        <taxon>Hyphomicrobiales</taxon>
        <taxon>Cohaesibacteraceae</taxon>
    </lineage>
</organism>
<reference evidence="1 2" key="1">
    <citation type="submission" date="2017-09" db="EMBL/GenBank/DDBJ databases">
        <authorList>
            <person name="Ehlers B."/>
            <person name="Leendertz F.H."/>
        </authorList>
    </citation>
    <scope>NUCLEOTIDE SEQUENCE [LARGE SCALE GENOMIC DNA]</scope>
    <source>
        <strain evidence="1 2">DSM 18289</strain>
    </source>
</reference>
<dbReference type="EMBL" id="OBEL01000004">
    <property type="protein sequence ID" value="SNZ20463.1"/>
    <property type="molecule type" value="Genomic_DNA"/>
</dbReference>
<proteinExistence type="predicted"/>
<dbReference type="Gene3D" id="1.25.40.10">
    <property type="entry name" value="Tetratricopeptide repeat domain"/>
    <property type="match status" value="2"/>
</dbReference>
<dbReference type="PANTHER" id="PTHR11102">
    <property type="entry name" value="SEL-1-LIKE PROTEIN"/>
    <property type="match status" value="1"/>
</dbReference>
<dbReference type="Pfam" id="PF08238">
    <property type="entry name" value="Sel1"/>
    <property type="match status" value="5"/>
</dbReference>
<keyword evidence="2" id="KW-1185">Reference proteome</keyword>
<dbReference type="InterPro" id="IPR050767">
    <property type="entry name" value="Sel1_AlgK"/>
</dbReference>
<dbReference type="InterPro" id="IPR011990">
    <property type="entry name" value="TPR-like_helical_dom_sf"/>
</dbReference>
<protein>
    <recommendedName>
        <fullName evidence="3">TPR repeat</fullName>
    </recommendedName>
</protein>
<sequence length="349" mass="37948">MRLISIRNYFSSWKVLPDGLVPIGDFSFSFSFSFLSDKSNKADRLYFIQKALSSSCKQSQEVLQRLRDLKRSYVLFGDRRWSPAFLGLLVGLLVMSSTSVRADVASAIKTLESGDVSGSVKEFQAAFEAGDPDGAFYIGRLFEMGLGTDKDMRRAAQLYAAAASKQSAKAQNRLGLMHLNGEFVLQDYQRAAELICASADAGDANGQFNCGLLYQDGKGVSRDLSKAVSYWDRAAEQNNVAAMNFLGQAYLSGKGVKQDPAKAVTYFSKTAAAGNPMGLYELAKAYQTGAGLPKDLVLAHAYANLAAIRSMEGAADLRNNLEKQLKADELVKAQEFARTWKAVPLDGNG</sequence>
<dbReference type="Proteomes" id="UP000219439">
    <property type="component" value="Unassembled WGS sequence"/>
</dbReference>
<dbReference type="SUPFAM" id="SSF81901">
    <property type="entry name" value="HCP-like"/>
    <property type="match status" value="1"/>
</dbReference>
<dbReference type="PANTHER" id="PTHR11102:SF160">
    <property type="entry name" value="ERAD-ASSOCIATED E3 UBIQUITIN-PROTEIN LIGASE COMPONENT HRD3"/>
    <property type="match status" value="1"/>
</dbReference>
<evidence type="ECO:0000313" key="1">
    <source>
        <dbReference type="EMBL" id="SNZ20463.1"/>
    </source>
</evidence>
<dbReference type="AlphaFoldDB" id="A0A285PGN7"/>
<accession>A0A285PGN7</accession>
<dbReference type="InterPro" id="IPR006597">
    <property type="entry name" value="Sel1-like"/>
</dbReference>
<gene>
    <name evidence="1" type="ORF">SAMN06265368_3566</name>
</gene>